<organism evidence="1 2">
    <name type="scientific">Micromonospora chokoriensis</name>
    <dbReference type="NCBI Taxonomy" id="356851"/>
    <lineage>
        <taxon>Bacteria</taxon>
        <taxon>Bacillati</taxon>
        <taxon>Actinomycetota</taxon>
        <taxon>Actinomycetes</taxon>
        <taxon>Micromonosporales</taxon>
        <taxon>Micromonosporaceae</taxon>
        <taxon>Micromonospora</taxon>
    </lineage>
</organism>
<dbReference type="SUPFAM" id="SSF51658">
    <property type="entry name" value="Xylose isomerase-like"/>
    <property type="match status" value="1"/>
</dbReference>
<dbReference type="AlphaFoldDB" id="A0A1C4UKS0"/>
<evidence type="ECO:0000313" key="1">
    <source>
        <dbReference type="EMBL" id="SCE72316.1"/>
    </source>
</evidence>
<dbReference type="Gene3D" id="3.20.20.150">
    <property type="entry name" value="Divalent-metal-dependent TIM barrel enzymes"/>
    <property type="match status" value="1"/>
</dbReference>
<reference evidence="2" key="1">
    <citation type="submission" date="2016-06" db="EMBL/GenBank/DDBJ databases">
        <authorList>
            <person name="Varghese N."/>
            <person name="Submissions Spin"/>
        </authorList>
    </citation>
    <scope>NUCLEOTIDE SEQUENCE [LARGE SCALE GENOMIC DNA]</scope>
    <source>
        <strain evidence="2">DSM 45160</strain>
    </source>
</reference>
<evidence type="ECO:0000313" key="2">
    <source>
        <dbReference type="Proteomes" id="UP000198224"/>
    </source>
</evidence>
<dbReference type="NCBIfam" id="NF003818">
    <property type="entry name" value="PRK05409.1"/>
    <property type="match status" value="1"/>
</dbReference>
<dbReference type="InterPro" id="IPR036237">
    <property type="entry name" value="Xyl_isomerase-like_sf"/>
</dbReference>
<dbReference type="PANTHER" id="PTHR42194:SF1">
    <property type="entry name" value="UPF0276 PROTEIN HI_1600"/>
    <property type="match status" value="1"/>
</dbReference>
<gene>
    <name evidence="1" type="ORF">GA0070612_0522</name>
</gene>
<proteinExistence type="predicted"/>
<dbReference type="Proteomes" id="UP000198224">
    <property type="component" value="Chromosome I"/>
</dbReference>
<dbReference type="RefSeq" id="WP_088986457.1">
    <property type="nucleotide sequence ID" value="NZ_LT607409.1"/>
</dbReference>
<dbReference type="EMBL" id="LT607409">
    <property type="protein sequence ID" value="SCE72316.1"/>
    <property type="molecule type" value="Genomic_DNA"/>
</dbReference>
<dbReference type="InterPro" id="IPR007801">
    <property type="entry name" value="MbnB/TglH/ChrH"/>
</dbReference>
<dbReference type="PANTHER" id="PTHR42194">
    <property type="entry name" value="UPF0276 PROTEIN HI_1600"/>
    <property type="match status" value="1"/>
</dbReference>
<accession>A0A1C4UKS0</accession>
<sequence length="284" mass="31144">MSSTTISAPPDLGVGLGYREELHDGILAHPAAIDWLEIVTDRYLVDPAQNKLLRALRDRFVVVAHGLEMSIGSDTPVDPDYLDAVAAVADAVDAPWVSDHLCFTREDGVELHNLTPVLRTEEKVRTIAANAQRVQDRLGRPFLLENISYYLDLPGGMTEAEFITAVLDRCDCGLLLDLNNVVVNATNHGFDPYDFLDALPLDRVVQVHLAGNLGQGGVPLVDGHDAPVGEDVFALLEHLESRQHIRATMIERDGHFPDDFTELIDELDRVRATLTAGSVSRGAR</sequence>
<keyword evidence="2" id="KW-1185">Reference proteome</keyword>
<dbReference type="Pfam" id="PF05114">
    <property type="entry name" value="MbnB_TglH_ChrH"/>
    <property type="match status" value="1"/>
</dbReference>
<protein>
    <submittedName>
        <fullName evidence="1">Uncharacterized protein</fullName>
    </submittedName>
</protein>
<name>A0A1C4UKS0_9ACTN</name>